<feature type="coiled-coil region" evidence="12">
    <location>
        <begin position="65"/>
        <end position="130"/>
    </location>
</feature>
<dbReference type="Proteomes" id="UP000001996">
    <property type="component" value="Unassembled WGS sequence"/>
</dbReference>
<evidence type="ECO:0000256" key="3">
    <source>
        <dbReference type="ARBA" id="ARBA00011562"/>
    </source>
</evidence>
<keyword evidence="16" id="KW-1185">Reference proteome</keyword>
<dbReference type="GeneID" id="5232487"/>
<evidence type="ECO:0000256" key="6">
    <source>
        <dbReference type="ARBA" id="ARBA00022776"/>
    </source>
</evidence>
<evidence type="ECO:0000256" key="12">
    <source>
        <dbReference type="SAM" id="Coils"/>
    </source>
</evidence>
<evidence type="ECO:0000256" key="13">
    <source>
        <dbReference type="SAM" id="MobiDB-lite"/>
    </source>
</evidence>
<reference evidence="15 16" key="1">
    <citation type="journal article" date="2009" name="Nature">
        <title>Evolution of pathogenicity and sexual reproduction in eight Candida genomes.</title>
        <authorList>
            <person name="Butler G."/>
            <person name="Rasmussen M.D."/>
            <person name="Lin M.F."/>
            <person name="Santos M.A."/>
            <person name="Sakthikumar S."/>
            <person name="Munro C.A."/>
            <person name="Rheinbay E."/>
            <person name="Grabherr M."/>
            <person name="Forche A."/>
            <person name="Reedy J.L."/>
            <person name="Agrafioti I."/>
            <person name="Arnaud M.B."/>
            <person name="Bates S."/>
            <person name="Brown A.J."/>
            <person name="Brunke S."/>
            <person name="Costanzo M.C."/>
            <person name="Fitzpatrick D.A."/>
            <person name="de Groot P.W."/>
            <person name="Harris D."/>
            <person name="Hoyer L.L."/>
            <person name="Hube B."/>
            <person name="Klis F.M."/>
            <person name="Kodira C."/>
            <person name="Lennard N."/>
            <person name="Logue M.E."/>
            <person name="Martin R."/>
            <person name="Neiman A.M."/>
            <person name="Nikolaou E."/>
            <person name="Quail M.A."/>
            <person name="Quinn J."/>
            <person name="Santos M.C."/>
            <person name="Schmitzberger F.F."/>
            <person name="Sherlock G."/>
            <person name="Shah P."/>
            <person name="Silverstein K.A."/>
            <person name="Skrzypek M.S."/>
            <person name="Soll D."/>
            <person name="Staggs R."/>
            <person name="Stansfield I."/>
            <person name="Stumpf M.P."/>
            <person name="Sudbery P.E."/>
            <person name="Srikantha T."/>
            <person name="Zeng Q."/>
            <person name="Berman J."/>
            <person name="Berriman M."/>
            <person name="Heitman J."/>
            <person name="Gow N.A."/>
            <person name="Lorenz M.C."/>
            <person name="Birren B.W."/>
            <person name="Kellis M."/>
            <person name="Cuomo C.A."/>
        </authorList>
    </citation>
    <scope>NUCLEOTIDE SEQUENCE [LARGE SCALE GENOMIC DNA]</scope>
    <source>
        <strain evidence="16">ATCC 11503 / BCRC 21390 / CBS 2605 / JCM 1781 / NBRC 1676 / NRRL YB-4239</strain>
    </source>
</reference>
<accession>A5E0J3</accession>
<dbReference type="GO" id="GO:0031262">
    <property type="term" value="C:Ndc80 complex"/>
    <property type="evidence" value="ECO:0007669"/>
    <property type="project" value="InterPro"/>
</dbReference>
<dbReference type="InterPro" id="IPR045143">
    <property type="entry name" value="Spc25"/>
</dbReference>
<comment type="function">
    <text evidence="1 11">Acts as a component of the essential kinetochore-associated NDC80 complex, which is required for chromosome segregation and spindle checkpoint activity.</text>
</comment>
<dbReference type="HOGENOM" id="CLU_085127_0_0_1"/>
<evidence type="ECO:0000256" key="4">
    <source>
        <dbReference type="ARBA" id="ARBA00022454"/>
    </source>
</evidence>
<dbReference type="eggNOG" id="ENOG502SGHD">
    <property type="taxonomic scope" value="Eukaryota"/>
</dbReference>
<dbReference type="PANTHER" id="PTHR14281">
    <property type="entry name" value="KINETOCHORE PROTEIN SPC25-RELATED"/>
    <property type="match status" value="1"/>
</dbReference>
<evidence type="ECO:0000256" key="8">
    <source>
        <dbReference type="ARBA" id="ARBA00023054"/>
    </source>
</evidence>
<dbReference type="GO" id="GO:0051301">
    <property type="term" value="P:cell division"/>
    <property type="evidence" value="ECO:0007669"/>
    <property type="project" value="UniProtKB-UniRule"/>
</dbReference>
<dbReference type="GO" id="GO:0005634">
    <property type="term" value="C:nucleus"/>
    <property type="evidence" value="ECO:0007669"/>
    <property type="project" value="UniProtKB-SubCell"/>
</dbReference>
<comment type="subcellular location">
    <subcellularLocation>
        <location evidence="11">Nucleus</location>
    </subcellularLocation>
    <subcellularLocation>
        <location evidence="11">Chromosome</location>
        <location evidence="11">Centromere</location>
        <location evidence="11">Kinetochore</location>
    </subcellularLocation>
</comment>
<proteinExistence type="inferred from homology"/>
<sequence length="285" mass="32596">MDNLTKSHERLQDQFATFEGLKLEMNDFLIEMDQKLTTKQQLVSQADRSHNHTVAELTKVDKNLLSQLQHLKQKEQNTRDRLDRELSHLETLKHKIEDLASVKSELLKNKEKLDQDIFKLSDAIEQSKAELQISTDSLKRQMATNSLELAKYELYAGLVINVLSENQVEFGFTYVDLKDIDREFRVVLKIEGGTGTGGSNDNNGETETETETEAQTETETGNEKVTKKDDEEEEAGEGWNKISVIQTEPELSRDFLSLAQDTLNENGDLAKFLKLIRSKFRELTT</sequence>
<evidence type="ECO:0000256" key="1">
    <source>
        <dbReference type="ARBA" id="ARBA00002772"/>
    </source>
</evidence>
<dbReference type="PANTHER" id="PTHR14281:SF0">
    <property type="entry name" value="KINETOCHORE PROTEIN SPC25"/>
    <property type="match status" value="1"/>
</dbReference>
<keyword evidence="5 11" id="KW-0132">Cell division</keyword>
<dbReference type="AlphaFoldDB" id="A5E0J3"/>
<dbReference type="VEuPathDB" id="FungiDB:LELG_03130"/>
<dbReference type="OrthoDB" id="4056921at2759"/>
<dbReference type="Gene3D" id="6.10.250.1950">
    <property type="match status" value="1"/>
</dbReference>
<keyword evidence="9 11" id="KW-0131">Cell cycle</keyword>
<protein>
    <recommendedName>
        <fullName evidence="11">Kinetochore protein SPC25</fullName>
    </recommendedName>
</protein>
<evidence type="ECO:0000256" key="2">
    <source>
        <dbReference type="ARBA" id="ARBA00006379"/>
    </source>
</evidence>
<feature type="domain" description="Chromosome segregation protein Spc25 C-terminal" evidence="14">
    <location>
        <begin position="242"/>
        <end position="281"/>
    </location>
</feature>
<evidence type="ECO:0000256" key="7">
    <source>
        <dbReference type="ARBA" id="ARBA00022838"/>
    </source>
</evidence>
<dbReference type="EMBL" id="CH981527">
    <property type="protein sequence ID" value="EDK44951.1"/>
    <property type="molecule type" value="Genomic_DNA"/>
</dbReference>
<evidence type="ECO:0000256" key="5">
    <source>
        <dbReference type="ARBA" id="ARBA00022618"/>
    </source>
</evidence>
<feature type="region of interest" description="Disordered" evidence="13">
    <location>
        <begin position="191"/>
        <end position="241"/>
    </location>
</feature>
<comment type="subunit">
    <text evidence="3">Component of the NDC80 complex, which consists of NDC80, NUF2, SPC24 and SPC25.</text>
</comment>
<comment type="similarity">
    <text evidence="2 11">Belongs to the SPC25 family.</text>
</comment>
<feature type="compositionally biased region" description="Acidic residues" evidence="13">
    <location>
        <begin position="204"/>
        <end position="216"/>
    </location>
</feature>
<evidence type="ECO:0000256" key="9">
    <source>
        <dbReference type="ARBA" id="ARBA00023306"/>
    </source>
</evidence>
<keyword evidence="10 11" id="KW-0137">Centromere</keyword>
<dbReference type="STRING" id="379508.A5E0J3"/>
<dbReference type="CDD" id="cd23784">
    <property type="entry name" value="RWD_Spc25"/>
    <property type="match status" value="1"/>
</dbReference>
<dbReference type="KEGG" id="lel:PVL30_002620"/>
<keyword evidence="7 11" id="KW-0995">Kinetochore</keyword>
<dbReference type="Pfam" id="PF08234">
    <property type="entry name" value="Spindle_Spc25"/>
    <property type="match status" value="1"/>
</dbReference>
<keyword evidence="4 11" id="KW-0158">Chromosome</keyword>
<evidence type="ECO:0000259" key="14">
    <source>
        <dbReference type="Pfam" id="PF08234"/>
    </source>
</evidence>
<keyword evidence="8 12" id="KW-0175">Coiled coil</keyword>
<evidence type="ECO:0000256" key="10">
    <source>
        <dbReference type="ARBA" id="ARBA00023328"/>
    </source>
</evidence>
<keyword evidence="11" id="KW-0539">Nucleus</keyword>
<keyword evidence="6 11" id="KW-0498">Mitosis</keyword>
<dbReference type="InParanoid" id="A5E0J3"/>
<evidence type="ECO:0000313" key="16">
    <source>
        <dbReference type="Proteomes" id="UP000001996"/>
    </source>
</evidence>
<evidence type="ECO:0000313" key="15">
    <source>
        <dbReference type="EMBL" id="EDK44951.1"/>
    </source>
</evidence>
<evidence type="ECO:0000256" key="11">
    <source>
        <dbReference type="RuleBase" id="RU367150"/>
    </source>
</evidence>
<name>A5E0J3_LODEL</name>
<gene>
    <name evidence="15" type="ORF">LELG_03130</name>
</gene>
<dbReference type="InterPro" id="IPR013255">
    <property type="entry name" value="Spc25_C"/>
</dbReference>
<dbReference type="GO" id="GO:0007059">
    <property type="term" value="P:chromosome segregation"/>
    <property type="evidence" value="ECO:0007669"/>
    <property type="project" value="InterPro"/>
</dbReference>
<organism evidence="15 16">
    <name type="scientific">Lodderomyces elongisporus (strain ATCC 11503 / CBS 2605 / JCM 1781 / NBRC 1676 / NRRL YB-4239)</name>
    <name type="common">Yeast</name>
    <name type="synonym">Saccharomyces elongisporus</name>
    <dbReference type="NCBI Taxonomy" id="379508"/>
    <lineage>
        <taxon>Eukaryota</taxon>
        <taxon>Fungi</taxon>
        <taxon>Dikarya</taxon>
        <taxon>Ascomycota</taxon>
        <taxon>Saccharomycotina</taxon>
        <taxon>Pichiomycetes</taxon>
        <taxon>Debaryomycetaceae</taxon>
        <taxon>Candida/Lodderomyces clade</taxon>
        <taxon>Lodderomyces</taxon>
    </lineage>
</organism>